<evidence type="ECO:0000256" key="8">
    <source>
        <dbReference type="ARBA" id="ARBA00023012"/>
    </source>
</evidence>
<evidence type="ECO:0000313" key="14">
    <source>
        <dbReference type="Proteomes" id="UP000002029"/>
    </source>
</evidence>
<feature type="region of interest" description="Disordered" evidence="9">
    <location>
        <begin position="341"/>
        <end position="388"/>
    </location>
</feature>
<dbReference type="RefSeq" id="WP_012889169.1">
    <property type="nucleotide sequence ID" value="NC_013595.1"/>
</dbReference>
<evidence type="ECO:0000256" key="5">
    <source>
        <dbReference type="ARBA" id="ARBA00022741"/>
    </source>
</evidence>
<keyword evidence="14" id="KW-1185">Reference proteome</keyword>
<dbReference type="Gene3D" id="1.20.5.1930">
    <property type="match status" value="1"/>
</dbReference>
<dbReference type="CDD" id="cd16917">
    <property type="entry name" value="HATPase_UhpB-NarQ-NarX-like"/>
    <property type="match status" value="1"/>
</dbReference>
<keyword evidence="5" id="KW-0547">Nucleotide-binding</keyword>
<evidence type="ECO:0000259" key="11">
    <source>
        <dbReference type="Pfam" id="PF02518"/>
    </source>
</evidence>
<evidence type="ECO:0000256" key="6">
    <source>
        <dbReference type="ARBA" id="ARBA00022777"/>
    </source>
</evidence>
<keyword evidence="3" id="KW-0597">Phosphoprotein</keyword>
<dbReference type="SUPFAM" id="SSF55874">
    <property type="entry name" value="ATPase domain of HSP90 chaperone/DNA topoisomerase II/histidine kinase"/>
    <property type="match status" value="1"/>
</dbReference>
<dbReference type="eggNOG" id="COG4585">
    <property type="taxonomic scope" value="Bacteria"/>
</dbReference>
<dbReference type="InterPro" id="IPR050482">
    <property type="entry name" value="Sensor_HK_TwoCompSys"/>
</dbReference>
<keyword evidence="10" id="KW-1133">Transmembrane helix</keyword>
<dbReference type="HOGENOM" id="CLU_000445_20_11_11"/>
<dbReference type="Pfam" id="PF07730">
    <property type="entry name" value="HisKA_3"/>
    <property type="match status" value="1"/>
</dbReference>
<keyword evidence="7" id="KW-0067">ATP-binding</keyword>
<dbReference type="Gene3D" id="3.30.565.10">
    <property type="entry name" value="Histidine kinase-like ATPase, C-terminal domain"/>
    <property type="match status" value="1"/>
</dbReference>
<dbReference type="GO" id="GO:0005524">
    <property type="term" value="F:ATP binding"/>
    <property type="evidence" value="ECO:0007669"/>
    <property type="project" value="UniProtKB-KW"/>
</dbReference>
<evidence type="ECO:0000256" key="4">
    <source>
        <dbReference type="ARBA" id="ARBA00022679"/>
    </source>
</evidence>
<evidence type="ECO:0000256" key="3">
    <source>
        <dbReference type="ARBA" id="ARBA00022553"/>
    </source>
</evidence>
<feature type="transmembrane region" description="Helical" evidence="10">
    <location>
        <begin position="136"/>
        <end position="154"/>
    </location>
</feature>
<reference evidence="13 14" key="1">
    <citation type="journal article" date="2010" name="Stand. Genomic Sci.">
        <title>Complete genome sequence of Streptosporangium roseum type strain (NI 9100).</title>
        <authorList>
            <person name="Nolan M."/>
            <person name="Sikorski J."/>
            <person name="Jando M."/>
            <person name="Lucas S."/>
            <person name="Lapidus A."/>
            <person name="Glavina Del Rio T."/>
            <person name="Chen F."/>
            <person name="Tice H."/>
            <person name="Pitluck S."/>
            <person name="Cheng J.F."/>
            <person name="Chertkov O."/>
            <person name="Sims D."/>
            <person name="Meincke L."/>
            <person name="Brettin T."/>
            <person name="Han C."/>
            <person name="Detter J.C."/>
            <person name="Bruce D."/>
            <person name="Goodwin L."/>
            <person name="Land M."/>
            <person name="Hauser L."/>
            <person name="Chang Y.J."/>
            <person name="Jeffries C.D."/>
            <person name="Ivanova N."/>
            <person name="Mavromatis K."/>
            <person name="Mikhailova N."/>
            <person name="Chen A."/>
            <person name="Palaniappan K."/>
            <person name="Chain P."/>
            <person name="Rohde M."/>
            <person name="Goker M."/>
            <person name="Bristow J."/>
            <person name="Eisen J.A."/>
            <person name="Markowitz V."/>
            <person name="Hugenholtz P."/>
            <person name="Kyrpides N.C."/>
            <person name="Klenk H.P."/>
        </authorList>
    </citation>
    <scope>NUCLEOTIDE SEQUENCE [LARGE SCALE GENOMIC DNA]</scope>
    <source>
        <strain evidence="14">ATCC 12428 / DSM 43021 / JCM 3005 / NI 9100</strain>
    </source>
</reference>
<protein>
    <recommendedName>
        <fullName evidence="2">histidine kinase</fullName>
        <ecNumber evidence="2">2.7.13.3</ecNumber>
    </recommendedName>
</protein>
<dbReference type="GO" id="GO:0000155">
    <property type="term" value="F:phosphorelay sensor kinase activity"/>
    <property type="evidence" value="ECO:0007669"/>
    <property type="project" value="InterPro"/>
</dbReference>
<dbReference type="InterPro" id="IPR011712">
    <property type="entry name" value="Sig_transdc_His_kin_sub3_dim/P"/>
</dbReference>
<dbReference type="GO" id="GO:0016020">
    <property type="term" value="C:membrane"/>
    <property type="evidence" value="ECO:0007669"/>
    <property type="project" value="InterPro"/>
</dbReference>
<keyword evidence="8" id="KW-0902">Two-component regulatory system</keyword>
<feature type="transmembrane region" description="Helical" evidence="10">
    <location>
        <begin position="12"/>
        <end position="33"/>
    </location>
</feature>
<keyword evidence="4" id="KW-0808">Transferase</keyword>
<dbReference type="KEGG" id="sro:Sros_2446"/>
<feature type="domain" description="Signal transduction histidine kinase subgroup 3 dimerisation and phosphoacceptor" evidence="12">
    <location>
        <begin position="190"/>
        <end position="255"/>
    </location>
</feature>
<keyword evidence="10" id="KW-0812">Transmembrane</keyword>
<dbReference type="AlphaFoldDB" id="D2B1F9"/>
<evidence type="ECO:0000259" key="12">
    <source>
        <dbReference type="Pfam" id="PF07730"/>
    </source>
</evidence>
<name>D2B1F9_STRRD</name>
<sequence>MRKTLADRIIRYHVLTDVLLWAALCLPVLWAGLTSAEDAYTGWETAAGLLLVGGAVALGRSVPPASMLLALTLWEASVVSRGETTLGIAPFLLAAVVMSYLAGVRMTRSRPGLLGLAGATALTALLVPALTGDLGAGFVAVVGVALFGAVPWLTGRGRYQHLELARSGWERAEQLERAQRIIADQARLRERARIAGDMHDLLGHELSLIALRIGGLEVAPGLDARYRDAAGEARRAVTVASERLQEIIEVLRDDSLPSSPDLPGESVGELVGRARASGVPVEAHGLREGGAREGRRLAPMVERAVHRVVQEALTNAVKHAPGAPVTVRLDHLADETVVTVTNGAPPAHPASGRTGGRGREGLPTGGDHGGDHGREGPAPREEHRREGMIATGGHRREGMSATGEHRREGLIAGGGYGLIGLAERVRLCGGTLRAERHGDGFELAVRLPHVPGPAGGSRIPSPSAARLGEARRRVRRARTLAVGAALATCAGAAVAVSGFMAYDTVTSALPAADFDRLRVGQDRAGVEAVLPARPRADAAGRPGPPVPAGAECLHYGKHRNPFAERRGDLYRLCFRDGRLVGKDFLPAAWPPPAVARQGTAR</sequence>
<comment type="catalytic activity">
    <reaction evidence="1">
        <text>ATP + protein L-histidine = ADP + protein N-phospho-L-histidine.</text>
        <dbReference type="EC" id="2.7.13.3"/>
    </reaction>
</comment>
<feature type="transmembrane region" description="Helical" evidence="10">
    <location>
        <begin position="113"/>
        <end position="130"/>
    </location>
</feature>
<dbReference type="PANTHER" id="PTHR24421">
    <property type="entry name" value="NITRATE/NITRITE SENSOR PROTEIN NARX-RELATED"/>
    <property type="match status" value="1"/>
</dbReference>
<keyword evidence="10" id="KW-0472">Membrane</keyword>
<feature type="domain" description="Histidine kinase/HSP90-like ATPase" evidence="11">
    <location>
        <begin position="301"/>
        <end position="449"/>
    </location>
</feature>
<evidence type="ECO:0000256" key="2">
    <source>
        <dbReference type="ARBA" id="ARBA00012438"/>
    </source>
</evidence>
<evidence type="ECO:0000256" key="1">
    <source>
        <dbReference type="ARBA" id="ARBA00000085"/>
    </source>
</evidence>
<organism evidence="13 14">
    <name type="scientific">Streptosporangium roseum (strain ATCC 12428 / DSM 43021 / JCM 3005 / KCTC 9067 / NCIMB 10171 / NRRL 2505 / NI 9100)</name>
    <dbReference type="NCBI Taxonomy" id="479432"/>
    <lineage>
        <taxon>Bacteria</taxon>
        <taxon>Bacillati</taxon>
        <taxon>Actinomycetota</taxon>
        <taxon>Actinomycetes</taxon>
        <taxon>Streptosporangiales</taxon>
        <taxon>Streptosporangiaceae</taxon>
        <taxon>Streptosporangium</taxon>
    </lineage>
</organism>
<dbReference type="Proteomes" id="UP000002029">
    <property type="component" value="Chromosome"/>
</dbReference>
<feature type="transmembrane region" description="Helical" evidence="10">
    <location>
        <begin position="84"/>
        <end position="101"/>
    </location>
</feature>
<evidence type="ECO:0000256" key="10">
    <source>
        <dbReference type="SAM" id="Phobius"/>
    </source>
</evidence>
<gene>
    <name evidence="13" type="ordered locus">Sros_2446</name>
</gene>
<keyword evidence="6 13" id="KW-0418">Kinase</keyword>
<dbReference type="EMBL" id="CP001814">
    <property type="protein sequence ID" value="ACZ85424.1"/>
    <property type="molecule type" value="Genomic_DNA"/>
</dbReference>
<feature type="transmembrane region" description="Helical" evidence="10">
    <location>
        <begin position="480"/>
        <end position="502"/>
    </location>
</feature>
<dbReference type="InterPro" id="IPR003594">
    <property type="entry name" value="HATPase_dom"/>
</dbReference>
<dbReference type="OrthoDB" id="227596at2"/>
<evidence type="ECO:0000313" key="13">
    <source>
        <dbReference type="EMBL" id="ACZ85424.1"/>
    </source>
</evidence>
<accession>D2B1F9</accession>
<dbReference type="GO" id="GO:0046983">
    <property type="term" value="F:protein dimerization activity"/>
    <property type="evidence" value="ECO:0007669"/>
    <property type="project" value="InterPro"/>
</dbReference>
<feature type="compositionally biased region" description="Basic and acidic residues" evidence="9">
    <location>
        <begin position="368"/>
        <end position="387"/>
    </location>
</feature>
<dbReference type="Pfam" id="PF02518">
    <property type="entry name" value="HATPase_c"/>
    <property type="match status" value="1"/>
</dbReference>
<dbReference type="EC" id="2.7.13.3" evidence="2"/>
<dbReference type="InterPro" id="IPR036890">
    <property type="entry name" value="HATPase_C_sf"/>
</dbReference>
<dbReference type="PANTHER" id="PTHR24421:SF10">
    <property type="entry name" value="NITRATE_NITRITE SENSOR PROTEIN NARQ"/>
    <property type="match status" value="1"/>
</dbReference>
<proteinExistence type="predicted"/>
<evidence type="ECO:0000256" key="9">
    <source>
        <dbReference type="SAM" id="MobiDB-lite"/>
    </source>
</evidence>
<dbReference type="STRING" id="479432.Sros_2446"/>
<evidence type="ECO:0000256" key="7">
    <source>
        <dbReference type="ARBA" id="ARBA00022840"/>
    </source>
</evidence>